<evidence type="ECO:0000313" key="3">
    <source>
        <dbReference type="EMBL" id="KAI7803128.1"/>
    </source>
</evidence>
<feature type="region of interest" description="Disordered" evidence="2">
    <location>
        <begin position="20"/>
        <end position="69"/>
    </location>
</feature>
<organism evidence="3 4">
    <name type="scientific">Triplophysa rosa</name>
    <name type="common">Cave loach</name>
    <dbReference type="NCBI Taxonomy" id="992332"/>
    <lineage>
        <taxon>Eukaryota</taxon>
        <taxon>Metazoa</taxon>
        <taxon>Chordata</taxon>
        <taxon>Craniata</taxon>
        <taxon>Vertebrata</taxon>
        <taxon>Euteleostomi</taxon>
        <taxon>Actinopterygii</taxon>
        <taxon>Neopterygii</taxon>
        <taxon>Teleostei</taxon>
        <taxon>Ostariophysi</taxon>
        <taxon>Cypriniformes</taxon>
        <taxon>Nemacheilidae</taxon>
        <taxon>Triplophysa</taxon>
    </lineage>
</organism>
<dbReference type="EMBL" id="JAFHDT010000011">
    <property type="protein sequence ID" value="KAI7803128.1"/>
    <property type="molecule type" value="Genomic_DNA"/>
</dbReference>
<keyword evidence="4" id="KW-1185">Reference proteome</keyword>
<feature type="coiled-coil region" evidence="1">
    <location>
        <begin position="211"/>
        <end position="238"/>
    </location>
</feature>
<evidence type="ECO:0000313" key="4">
    <source>
        <dbReference type="Proteomes" id="UP001059041"/>
    </source>
</evidence>
<dbReference type="AlphaFoldDB" id="A0A9W7TQ20"/>
<keyword evidence="1" id="KW-0175">Coiled coil</keyword>
<name>A0A9W7TQ20_TRIRA</name>
<evidence type="ECO:0000256" key="2">
    <source>
        <dbReference type="SAM" id="MobiDB-lite"/>
    </source>
</evidence>
<dbReference type="Proteomes" id="UP001059041">
    <property type="component" value="Linkage Group LG11"/>
</dbReference>
<dbReference type="OrthoDB" id="10396218at2759"/>
<evidence type="ECO:0000256" key="1">
    <source>
        <dbReference type="SAM" id="Coils"/>
    </source>
</evidence>
<protein>
    <submittedName>
        <fullName evidence="3">Uncharacterized protein</fullName>
    </submittedName>
</protein>
<feature type="compositionally biased region" description="Polar residues" evidence="2">
    <location>
        <begin position="45"/>
        <end position="55"/>
    </location>
</feature>
<reference evidence="3" key="1">
    <citation type="submission" date="2021-02" db="EMBL/GenBank/DDBJ databases">
        <title>Comparative genomics reveals that relaxation of natural selection precedes convergent phenotypic evolution of cavefish.</title>
        <authorList>
            <person name="Peng Z."/>
        </authorList>
    </citation>
    <scope>NUCLEOTIDE SEQUENCE</scope>
    <source>
        <tissue evidence="3">Muscle</tissue>
    </source>
</reference>
<feature type="region of interest" description="Disordered" evidence="2">
    <location>
        <begin position="152"/>
        <end position="175"/>
    </location>
</feature>
<accession>A0A9W7TQ20</accession>
<comment type="caution">
    <text evidence="3">The sequence shown here is derived from an EMBL/GenBank/DDBJ whole genome shotgun (WGS) entry which is preliminary data.</text>
</comment>
<sequence>MIQNEFRRFRPVSSIDEQLHSGVATLRPQPPPERSSVRDVGNIVDSPQSVHTGLRSNPPPRRIPFRSATVPDDTWNRSWAQSVKRHTGVVLPQPKKPRMAPQKMARVVQPHKSAWEKPHLLYNNGEEHQSSQQYTAGIRECIRKEFTDLHKKSVSQRNEKEIEERRRRNRKNEEEAKKRMETHIYLISSMESVRTSIRTAEVEAKSVIFAIRGKEKDLRTLKGKIEDIEIELKTLQEHYTKIDEYTGLLELVPPELWEMVMSNLEDIQIKTEGYELLLETDLDYTELRLHEERGEMLLLKSIREKMAFLAKQLKVISSMIMTRMEIMEQLKLEMRIISQQEEEDKKMLKKINGELESLRDSLKALKKRDMDLVKTITGSG</sequence>
<proteinExistence type="predicted"/>
<gene>
    <name evidence="3" type="ORF">IRJ41_003123</name>
</gene>